<keyword evidence="1" id="KW-1133">Transmembrane helix</keyword>
<accession>A0ABT6YFJ6</accession>
<feature type="transmembrane region" description="Helical" evidence="1">
    <location>
        <begin position="50"/>
        <end position="70"/>
    </location>
</feature>
<sequence length="202" mass="22837">MKTKQLHYFSGLAIATFVAIHLTNHTISVFGVDAHIRFMATIRHIYRNPIIETALLVAVITQIISGIKLVRKKATVFFEKLHIYSGLYLAFFLTLHVSAVLIGRFVLHLDTNFYYGAAGINVFPMSLFFVPYYSLAIISFFGHVAAIHSKKMGKTYLSLTPTRQAQMIFAFGWLITAIIFYGLTNHFNGINIPKEYNVLIGK</sequence>
<comment type="caution">
    <text evidence="2">The sequence shown here is derived from an EMBL/GenBank/DDBJ whole genome shotgun (WGS) entry which is preliminary data.</text>
</comment>
<organism evidence="2 3">
    <name type="scientific">Flectobacillus roseus</name>
    <dbReference type="NCBI Taxonomy" id="502259"/>
    <lineage>
        <taxon>Bacteria</taxon>
        <taxon>Pseudomonadati</taxon>
        <taxon>Bacteroidota</taxon>
        <taxon>Cytophagia</taxon>
        <taxon>Cytophagales</taxon>
        <taxon>Flectobacillaceae</taxon>
        <taxon>Flectobacillus</taxon>
    </lineage>
</organism>
<protein>
    <recommendedName>
        <fullName evidence="4">DUF3995 domain-containing protein</fullName>
    </recommendedName>
</protein>
<keyword evidence="1" id="KW-0812">Transmembrane</keyword>
<evidence type="ECO:0000256" key="1">
    <source>
        <dbReference type="SAM" id="Phobius"/>
    </source>
</evidence>
<keyword evidence="3" id="KW-1185">Reference proteome</keyword>
<evidence type="ECO:0000313" key="3">
    <source>
        <dbReference type="Proteomes" id="UP001236507"/>
    </source>
</evidence>
<gene>
    <name evidence="2" type="ORF">QM524_23960</name>
</gene>
<dbReference type="Proteomes" id="UP001236507">
    <property type="component" value="Unassembled WGS sequence"/>
</dbReference>
<feature type="transmembrane region" description="Helical" evidence="1">
    <location>
        <begin position="82"/>
        <end position="107"/>
    </location>
</feature>
<evidence type="ECO:0008006" key="4">
    <source>
        <dbReference type="Google" id="ProtNLM"/>
    </source>
</evidence>
<feature type="transmembrane region" description="Helical" evidence="1">
    <location>
        <begin position="167"/>
        <end position="184"/>
    </location>
</feature>
<keyword evidence="1" id="KW-0472">Membrane</keyword>
<dbReference type="RefSeq" id="WP_283346568.1">
    <property type="nucleotide sequence ID" value="NZ_JASHIF010000027.1"/>
</dbReference>
<reference evidence="2 3" key="1">
    <citation type="submission" date="2023-05" db="EMBL/GenBank/DDBJ databases">
        <title>Novel species of genus Flectobacillus isolated from stream in China.</title>
        <authorList>
            <person name="Lu H."/>
        </authorList>
    </citation>
    <scope>NUCLEOTIDE SEQUENCE [LARGE SCALE GENOMIC DNA]</scope>
    <source>
        <strain evidence="2 3">KCTC 42575</strain>
    </source>
</reference>
<proteinExistence type="predicted"/>
<dbReference type="EMBL" id="JASHIF010000027">
    <property type="protein sequence ID" value="MDI9862300.1"/>
    <property type="molecule type" value="Genomic_DNA"/>
</dbReference>
<name>A0ABT6YFJ6_9BACT</name>
<feature type="transmembrane region" description="Helical" evidence="1">
    <location>
        <begin position="12"/>
        <end position="30"/>
    </location>
</feature>
<feature type="transmembrane region" description="Helical" evidence="1">
    <location>
        <begin position="127"/>
        <end position="146"/>
    </location>
</feature>
<evidence type="ECO:0000313" key="2">
    <source>
        <dbReference type="EMBL" id="MDI9862300.1"/>
    </source>
</evidence>